<reference evidence="1 2" key="1">
    <citation type="submission" date="2013-01" db="EMBL/GenBank/DDBJ databases">
        <title>The Genome Sequence of Clostridium colicanis 209318.</title>
        <authorList>
            <consortium name="The Broad Institute Genome Sequencing Platform"/>
            <person name="Earl A."/>
            <person name="Ward D."/>
            <person name="Feldgarden M."/>
            <person name="Gevers D."/>
            <person name="Courvalin P."/>
            <person name="Lambert T."/>
            <person name="Walker B."/>
            <person name="Young S.K."/>
            <person name="Zeng Q."/>
            <person name="Gargeya S."/>
            <person name="Fitzgerald M."/>
            <person name="Haas B."/>
            <person name="Abouelleil A."/>
            <person name="Alvarado L."/>
            <person name="Arachchi H.M."/>
            <person name="Berlin A.M."/>
            <person name="Chapman S.B."/>
            <person name="Dewar J."/>
            <person name="Goldberg J."/>
            <person name="Griggs A."/>
            <person name="Gujja S."/>
            <person name="Hansen M."/>
            <person name="Howarth C."/>
            <person name="Imamovic A."/>
            <person name="Larimer J."/>
            <person name="McCowan C."/>
            <person name="Murphy C."/>
            <person name="Neiman D."/>
            <person name="Pearson M."/>
            <person name="Priest M."/>
            <person name="Roberts A."/>
            <person name="Saif S."/>
            <person name="Shea T."/>
            <person name="Sisk P."/>
            <person name="Sykes S."/>
            <person name="Wortman J."/>
            <person name="Nusbaum C."/>
            <person name="Birren B."/>
        </authorList>
    </citation>
    <scope>NUCLEOTIDE SEQUENCE [LARGE SCALE GENOMIC DNA]</scope>
    <source>
        <strain evidence="1 2">209318</strain>
    </source>
</reference>
<sequence length="152" mass="18504">MFKKKHNIKLTEELKYVSFYFQDLGIIENDGFEITDISKHIKTFENSFELESELNKLSQYIYDDKRRIHFNEFRQFPYITHGDNNLCDFSILAKNYTNLDIYLIKFIRKFVKYIKNGEYSFFDVDFIIKNTRKIEIKEYSIFAMPIDEVLRL</sequence>
<keyword evidence="2" id="KW-1185">Reference proteome</keyword>
<evidence type="ECO:0000313" key="1">
    <source>
        <dbReference type="EMBL" id="ENY99482.1"/>
    </source>
</evidence>
<proteinExistence type="predicted"/>
<dbReference type="Proteomes" id="UP000013097">
    <property type="component" value="Unassembled WGS sequence"/>
</dbReference>
<dbReference type="PATRIC" id="fig|999411.4.peg.3138"/>
<organism evidence="1 2">
    <name type="scientific">Clostridium thermobutyricum</name>
    <dbReference type="NCBI Taxonomy" id="29372"/>
    <lineage>
        <taxon>Bacteria</taxon>
        <taxon>Bacillati</taxon>
        <taxon>Bacillota</taxon>
        <taxon>Clostridia</taxon>
        <taxon>Eubacteriales</taxon>
        <taxon>Clostridiaceae</taxon>
        <taxon>Clostridium</taxon>
    </lineage>
</organism>
<comment type="caution">
    <text evidence="1">The sequence shown here is derived from an EMBL/GenBank/DDBJ whole genome shotgun (WGS) entry which is preliminary data.</text>
</comment>
<dbReference type="HOGENOM" id="CLU_1755639_0_0_9"/>
<dbReference type="RefSeq" id="WP_002599663.1">
    <property type="nucleotide sequence ID" value="NZ_KB850959.1"/>
</dbReference>
<protein>
    <submittedName>
        <fullName evidence="1">Uncharacterized protein</fullName>
    </submittedName>
</protein>
<accession>N9XIF0</accession>
<name>N9XIF0_9CLOT</name>
<dbReference type="AlphaFoldDB" id="N9XIF0"/>
<dbReference type="EMBL" id="AGYT01000021">
    <property type="protein sequence ID" value="ENY99482.1"/>
    <property type="molecule type" value="Genomic_DNA"/>
</dbReference>
<evidence type="ECO:0000313" key="2">
    <source>
        <dbReference type="Proteomes" id="UP000013097"/>
    </source>
</evidence>
<gene>
    <name evidence="1" type="ORF">HMPREF1092_03223</name>
</gene>